<dbReference type="GO" id="GO:0015293">
    <property type="term" value="F:symporter activity"/>
    <property type="evidence" value="ECO:0007669"/>
    <property type="project" value="UniProtKB-KW"/>
</dbReference>
<feature type="transmembrane region" description="Helical" evidence="7">
    <location>
        <begin position="273"/>
        <end position="295"/>
    </location>
</feature>
<feature type="transmembrane region" description="Helical" evidence="7">
    <location>
        <begin position="301"/>
        <end position="320"/>
    </location>
</feature>
<gene>
    <name evidence="9" type="primary">Picot_23</name>
    <name evidence="9" type="ORF">AVEN_85365_1</name>
</gene>
<dbReference type="PANTHER" id="PTHR11662:SF399">
    <property type="entry name" value="FI19708P1-RELATED"/>
    <property type="match status" value="1"/>
</dbReference>
<dbReference type="FunFam" id="1.20.1250.20:FF:000003">
    <property type="entry name" value="Solute carrier family 17 member 3"/>
    <property type="match status" value="1"/>
</dbReference>
<comment type="caution">
    <text evidence="9">The sequence shown here is derived from an EMBL/GenBank/DDBJ whole genome shotgun (WGS) entry which is preliminary data.</text>
</comment>
<dbReference type="PANTHER" id="PTHR11662">
    <property type="entry name" value="SOLUTE CARRIER FAMILY 17"/>
    <property type="match status" value="1"/>
</dbReference>
<feature type="transmembrane region" description="Helical" evidence="7">
    <location>
        <begin position="195"/>
        <end position="217"/>
    </location>
</feature>
<feature type="transmembrane region" description="Helical" evidence="7">
    <location>
        <begin position="390"/>
        <end position="415"/>
    </location>
</feature>
<protein>
    <submittedName>
        <fullName evidence="9">Inorganic phosphate cotransporter</fullName>
    </submittedName>
</protein>
<feature type="transmembrane region" description="Helical" evidence="7">
    <location>
        <begin position="34"/>
        <end position="54"/>
    </location>
</feature>
<dbReference type="Proteomes" id="UP000499080">
    <property type="component" value="Unassembled WGS sequence"/>
</dbReference>
<evidence type="ECO:0000256" key="5">
    <source>
        <dbReference type="ARBA" id="ARBA00022989"/>
    </source>
</evidence>
<dbReference type="GO" id="GO:0006820">
    <property type="term" value="P:monoatomic anion transport"/>
    <property type="evidence" value="ECO:0007669"/>
    <property type="project" value="TreeGrafter"/>
</dbReference>
<keyword evidence="4" id="KW-0769">Symport</keyword>
<feature type="transmembrane region" description="Helical" evidence="7">
    <location>
        <begin position="229"/>
        <end position="252"/>
    </location>
</feature>
<dbReference type="Gene3D" id="1.20.1250.20">
    <property type="entry name" value="MFS general substrate transporter like domains"/>
    <property type="match status" value="2"/>
</dbReference>
<dbReference type="SUPFAM" id="SSF103473">
    <property type="entry name" value="MFS general substrate transporter"/>
    <property type="match status" value="1"/>
</dbReference>
<keyword evidence="5 7" id="KW-1133">Transmembrane helix</keyword>
<dbReference type="GO" id="GO:0016020">
    <property type="term" value="C:membrane"/>
    <property type="evidence" value="ECO:0007669"/>
    <property type="project" value="UniProtKB-SubCell"/>
</dbReference>
<evidence type="ECO:0000313" key="10">
    <source>
        <dbReference type="Proteomes" id="UP000499080"/>
    </source>
</evidence>
<dbReference type="FunFam" id="1.20.1250.20:FF:000423">
    <property type="entry name" value="Putative inorganic phosphate cotransporter-like Protein"/>
    <property type="match status" value="1"/>
</dbReference>
<dbReference type="InterPro" id="IPR036259">
    <property type="entry name" value="MFS_trans_sf"/>
</dbReference>
<feature type="transmembrane region" description="Helical" evidence="7">
    <location>
        <begin position="362"/>
        <end position="384"/>
    </location>
</feature>
<keyword evidence="6 7" id="KW-0472">Membrane</keyword>
<evidence type="ECO:0000313" key="9">
    <source>
        <dbReference type="EMBL" id="GBM21560.1"/>
    </source>
</evidence>
<feature type="domain" description="Major facilitator superfamily (MFS) profile" evidence="8">
    <location>
        <begin position="32"/>
        <end position="478"/>
    </location>
</feature>
<organism evidence="9 10">
    <name type="scientific">Araneus ventricosus</name>
    <name type="common">Orbweaver spider</name>
    <name type="synonym">Epeira ventricosa</name>
    <dbReference type="NCBI Taxonomy" id="182803"/>
    <lineage>
        <taxon>Eukaryota</taxon>
        <taxon>Metazoa</taxon>
        <taxon>Ecdysozoa</taxon>
        <taxon>Arthropoda</taxon>
        <taxon>Chelicerata</taxon>
        <taxon>Arachnida</taxon>
        <taxon>Araneae</taxon>
        <taxon>Araneomorphae</taxon>
        <taxon>Entelegynae</taxon>
        <taxon>Araneoidea</taxon>
        <taxon>Araneidae</taxon>
        <taxon>Araneus</taxon>
    </lineage>
</organism>
<evidence type="ECO:0000256" key="2">
    <source>
        <dbReference type="ARBA" id="ARBA00022448"/>
    </source>
</evidence>
<sequence length="523" mass="57244">MEAGQAIVSDVPEAIEDQPHEKESFFTRNLQIRYILALMGFWCFFVLSALRLNISIGIVAMVNWTAIKSEIPHEVRKEECSYEYGGVRRPQEDGPFLWDPDIQGHILSSYFYGLAATQLLGGRISELVSAKYVLLFGTMLAAVANTLIPVVASAFLSGYPVMALQIFKGFGQGIMMPAFSVLMGKWVPQTERARFMAVIASGMPVGGFFTVVISGILCHSPTFGWPYVFYVFGCVAAIWCILWTVLIYDSPLNHPYITKRELNRIMSLRTQKAPVLKFPVPVAAILTSTAVWAYICAGFASFWALCLYVSVVPLFLGTVLKFNIETNGLMSAMPNIAEALILVSTSVVSDRMLKQGILTATTIRKICICTGLFGFAFCMSMVTFTGCQRVATVLFLVLALGLSGFSFSSTAVVPVDMAPRFAGTISGIMNTFGALSGVIIPMAVGYLTRYACYGASFIVGDVRALPRDLGYYISNGVGNGVPEGIHHSNIAIHKFKITIYDFKITNMNPNPKCNPIKFTLGIQ</sequence>
<comment type="subcellular location">
    <subcellularLocation>
        <location evidence="1">Membrane</location>
        <topology evidence="1">Multi-pass membrane protein</topology>
    </subcellularLocation>
</comment>
<evidence type="ECO:0000256" key="1">
    <source>
        <dbReference type="ARBA" id="ARBA00004141"/>
    </source>
</evidence>
<dbReference type="InterPro" id="IPR011701">
    <property type="entry name" value="MFS"/>
</dbReference>
<reference evidence="9 10" key="1">
    <citation type="journal article" date="2019" name="Sci. Rep.">
        <title>Orb-weaving spider Araneus ventricosus genome elucidates the spidroin gene catalogue.</title>
        <authorList>
            <person name="Kono N."/>
            <person name="Nakamura H."/>
            <person name="Ohtoshi R."/>
            <person name="Moran D.A.P."/>
            <person name="Shinohara A."/>
            <person name="Yoshida Y."/>
            <person name="Fujiwara M."/>
            <person name="Mori M."/>
            <person name="Tomita M."/>
            <person name="Arakawa K."/>
        </authorList>
    </citation>
    <scope>NUCLEOTIDE SEQUENCE [LARGE SCALE GENOMIC DNA]</scope>
</reference>
<feature type="transmembrane region" description="Helical" evidence="7">
    <location>
        <begin position="162"/>
        <end position="183"/>
    </location>
</feature>
<dbReference type="OrthoDB" id="6427709at2759"/>
<dbReference type="InterPro" id="IPR050382">
    <property type="entry name" value="MFS_Na/Anion_cotransporter"/>
</dbReference>
<keyword evidence="3 7" id="KW-0812">Transmembrane</keyword>
<keyword evidence="2" id="KW-0813">Transport</keyword>
<evidence type="ECO:0000256" key="7">
    <source>
        <dbReference type="SAM" id="Phobius"/>
    </source>
</evidence>
<dbReference type="EMBL" id="BGPR01000462">
    <property type="protein sequence ID" value="GBM21560.1"/>
    <property type="molecule type" value="Genomic_DNA"/>
</dbReference>
<evidence type="ECO:0000256" key="6">
    <source>
        <dbReference type="ARBA" id="ARBA00023136"/>
    </source>
</evidence>
<feature type="transmembrane region" description="Helical" evidence="7">
    <location>
        <begin position="427"/>
        <end position="447"/>
    </location>
</feature>
<evidence type="ECO:0000256" key="4">
    <source>
        <dbReference type="ARBA" id="ARBA00022847"/>
    </source>
</evidence>
<feature type="transmembrane region" description="Helical" evidence="7">
    <location>
        <begin position="132"/>
        <end position="156"/>
    </location>
</feature>
<proteinExistence type="predicted"/>
<keyword evidence="10" id="KW-1185">Reference proteome</keyword>
<dbReference type="PROSITE" id="PS50850">
    <property type="entry name" value="MFS"/>
    <property type="match status" value="1"/>
</dbReference>
<accession>A0A4Y2DXH3</accession>
<name>A0A4Y2DXH3_ARAVE</name>
<evidence type="ECO:0000259" key="8">
    <source>
        <dbReference type="PROSITE" id="PS50850"/>
    </source>
</evidence>
<evidence type="ECO:0000256" key="3">
    <source>
        <dbReference type="ARBA" id="ARBA00022692"/>
    </source>
</evidence>
<dbReference type="InterPro" id="IPR020846">
    <property type="entry name" value="MFS_dom"/>
</dbReference>
<dbReference type="Pfam" id="PF07690">
    <property type="entry name" value="MFS_1"/>
    <property type="match status" value="1"/>
</dbReference>
<dbReference type="AlphaFoldDB" id="A0A4Y2DXH3"/>